<dbReference type="PROSITE" id="PS51257">
    <property type="entry name" value="PROKAR_LIPOPROTEIN"/>
    <property type="match status" value="1"/>
</dbReference>
<feature type="domain" description="MacB-like periplasmic core" evidence="9">
    <location>
        <begin position="9"/>
        <end position="236"/>
    </location>
</feature>
<evidence type="ECO:0008006" key="12">
    <source>
        <dbReference type="Google" id="ProtNLM"/>
    </source>
</evidence>
<evidence type="ECO:0000256" key="3">
    <source>
        <dbReference type="ARBA" id="ARBA00022692"/>
    </source>
</evidence>
<evidence type="ECO:0000313" key="11">
    <source>
        <dbReference type="Proteomes" id="UP000031978"/>
    </source>
</evidence>
<evidence type="ECO:0000259" key="8">
    <source>
        <dbReference type="Pfam" id="PF02687"/>
    </source>
</evidence>
<evidence type="ECO:0000313" key="10">
    <source>
        <dbReference type="EMBL" id="KIL10173.1"/>
    </source>
</evidence>
<keyword evidence="4 7" id="KW-1133">Transmembrane helix</keyword>
<comment type="similarity">
    <text evidence="6">Belongs to the ABC-4 integral membrane protein family.</text>
</comment>
<feature type="transmembrane region" description="Helical" evidence="7">
    <location>
        <begin position="289"/>
        <end position="314"/>
    </location>
</feature>
<dbReference type="InterPro" id="IPR025857">
    <property type="entry name" value="MacB_PCD"/>
</dbReference>
<protein>
    <recommendedName>
        <fullName evidence="12">Macrolide ABC transporter permease</fullName>
    </recommendedName>
</protein>
<feature type="transmembrane region" description="Helical" evidence="7">
    <location>
        <begin position="395"/>
        <end position="419"/>
    </location>
</feature>
<gene>
    <name evidence="10" type="ORF">B4127_3112</name>
</gene>
<feature type="transmembrane region" description="Helical" evidence="7">
    <location>
        <begin position="350"/>
        <end position="375"/>
    </location>
</feature>
<keyword evidence="2" id="KW-1003">Cell membrane</keyword>
<evidence type="ECO:0000256" key="2">
    <source>
        <dbReference type="ARBA" id="ARBA00022475"/>
    </source>
</evidence>
<dbReference type="PANTHER" id="PTHR30572:SF4">
    <property type="entry name" value="ABC TRANSPORTER PERMEASE YTRF"/>
    <property type="match status" value="1"/>
</dbReference>
<dbReference type="InterPro" id="IPR050250">
    <property type="entry name" value="Macrolide_Exporter_MacB"/>
</dbReference>
<dbReference type="PANTHER" id="PTHR30572">
    <property type="entry name" value="MEMBRANE COMPONENT OF TRANSPORTER-RELATED"/>
    <property type="match status" value="1"/>
</dbReference>
<dbReference type="EMBL" id="JXCL01000045">
    <property type="protein sequence ID" value="KIL10173.1"/>
    <property type="molecule type" value="Genomic_DNA"/>
</dbReference>
<dbReference type="Pfam" id="PF12704">
    <property type="entry name" value="MacB_PCD"/>
    <property type="match status" value="1"/>
</dbReference>
<comment type="subcellular location">
    <subcellularLocation>
        <location evidence="1">Cell membrane</location>
        <topology evidence="1">Multi-pass membrane protein</topology>
    </subcellularLocation>
</comment>
<evidence type="ECO:0000259" key="9">
    <source>
        <dbReference type="Pfam" id="PF12704"/>
    </source>
</evidence>
<dbReference type="Pfam" id="PF02687">
    <property type="entry name" value="FtsX"/>
    <property type="match status" value="1"/>
</dbReference>
<keyword evidence="3 7" id="KW-0812">Transmembrane</keyword>
<evidence type="ECO:0000256" key="4">
    <source>
        <dbReference type="ARBA" id="ARBA00022989"/>
    </source>
</evidence>
<sequence length="438" mass="48503">MKKNRLRVFMTILATTMACSFLIVLASVGFGLQKSAQDEIMKQQIITEVKVLGKEKGDVKVDDLKKYDHVKSVVKVDDLKKYDHVKSVVSRTALIPTVNVELNDRSGETQAALTDMKEEKEAGLELDRGKVPTSANEIVVGYHMAEQLWTKKERQAYEKKLNQTSNGEEMPKEPKGYTKDILNKVIQVKVPKLNEENEVVKEKTFDFRVVGVLKKPNLEWQEDHKIFIPNAYEKEFGQILDLSPEAGNVEKKTSVYADKFDNVGALTNKLTDEGYQVISVTNQLEGMDMFFTVFKIGLIFVGCIAVIISAIGIFNTMTMAVTERTQEIGIMKAIGANPSIIKRMFLMESAYIGVIGSIIGIIISYIISFAVNLIIPAILSSMSEGGSSDQFSITFSYIPLSLVITATVISAGVAILSGLNPARKATKTNVLAALRREI</sequence>
<keyword evidence="5 7" id="KW-0472">Membrane</keyword>
<proteinExistence type="inferred from homology"/>
<evidence type="ECO:0000256" key="7">
    <source>
        <dbReference type="SAM" id="Phobius"/>
    </source>
</evidence>
<evidence type="ECO:0000256" key="1">
    <source>
        <dbReference type="ARBA" id="ARBA00004651"/>
    </source>
</evidence>
<dbReference type="AlphaFoldDB" id="A0AB34QQV0"/>
<feature type="domain" description="ABC3 transporter permease C-terminal" evidence="8">
    <location>
        <begin position="299"/>
        <end position="429"/>
    </location>
</feature>
<organism evidence="10 11">
    <name type="scientific">Bacillus pumilus</name>
    <name type="common">Bacillus mesentericus</name>
    <dbReference type="NCBI Taxonomy" id="1408"/>
    <lineage>
        <taxon>Bacteria</taxon>
        <taxon>Bacillati</taxon>
        <taxon>Bacillota</taxon>
        <taxon>Bacilli</taxon>
        <taxon>Bacillales</taxon>
        <taxon>Bacillaceae</taxon>
        <taxon>Bacillus</taxon>
    </lineage>
</organism>
<evidence type="ECO:0000256" key="5">
    <source>
        <dbReference type="ARBA" id="ARBA00023136"/>
    </source>
</evidence>
<name>A0AB34QQV0_BACPU</name>
<comment type="caution">
    <text evidence="10">The sequence shown here is derived from an EMBL/GenBank/DDBJ whole genome shotgun (WGS) entry which is preliminary data.</text>
</comment>
<accession>A0AB34QQV0</accession>
<reference evidence="10 11" key="1">
    <citation type="submission" date="2014-12" db="EMBL/GenBank/DDBJ databases">
        <title>Draft Genome Sequences of Five Spore-Forming Food Isolates of Bacillus pumilus.</title>
        <authorList>
            <person name="de Jong A."/>
            <person name="van Heel A.J."/>
            <person name="Montalban-Lopez M."/>
            <person name="Krawczyk A.O."/>
            <person name="Berendsen E.M."/>
            <person name="Wells-Bennik M."/>
            <person name="Kuipers O.P."/>
        </authorList>
    </citation>
    <scope>NUCLEOTIDE SEQUENCE [LARGE SCALE GENOMIC DNA]</scope>
    <source>
        <strain evidence="10 11">B4127</strain>
    </source>
</reference>
<dbReference type="InterPro" id="IPR003838">
    <property type="entry name" value="ABC3_permease_C"/>
</dbReference>
<dbReference type="GO" id="GO:0022857">
    <property type="term" value="F:transmembrane transporter activity"/>
    <property type="evidence" value="ECO:0007669"/>
    <property type="project" value="TreeGrafter"/>
</dbReference>
<dbReference type="Proteomes" id="UP000031978">
    <property type="component" value="Unassembled WGS sequence"/>
</dbReference>
<dbReference type="GO" id="GO:0005886">
    <property type="term" value="C:plasma membrane"/>
    <property type="evidence" value="ECO:0007669"/>
    <property type="project" value="UniProtKB-SubCell"/>
</dbReference>
<evidence type="ECO:0000256" key="6">
    <source>
        <dbReference type="ARBA" id="ARBA00038076"/>
    </source>
</evidence>